<evidence type="ECO:0008006" key="4">
    <source>
        <dbReference type="Google" id="ProtNLM"/>
    </source>
</evidence>
<protein>
    <recommendedName>
        <fullName evidence="4">Lipoprotein</fullName>
    </recommendedName>
</protein>
<gene>
    <name evidence="2" type="ORF">JHL22_05105</name>
</gene>
<name>A0ABS1E9X3_9BURK</name>
<evidence type="ECO:0000313" key="2">
    <source>
        <dbReference type="EMBL" id="MBK1780589.1"/>
    </source>
</evidence>
<dbReference type="Proteomes" id="UP000635316">
    <property type="component" value="Unassembled WGS sequence"/>
</dbReference>
<evidence type="ECO:0000313" key="3">
    <source>
        <dbReference type="Proteomes" id="UP000635316"/>
    </source>
</evidence>
<feature type="signal peptide" evidence="1">
    <location>
        <begin position="1"/>
        <end position="22"/>
    </location>
</feature>
<dbReference type="EMBL" id="JAENGP010000004">
    <property type="protein sequence ID" value="MBK1780589.1"/>
    <property type="molecule type" value="Genomic_DNA"/>
</dbReference>
<accession>A0ABS1E9X3</accession>
<proteinExistence type="predicted"/>
<dbReference type="PROSITE" id="PS51257">
    <property type="entry name" value="PROKAR_LIPOPROTEIN"/>
    <property type="match status" value="1"/>
</dbReference>
<keyword evidence="1" id="KW-0732">Signal</keyword>
<organism evidence="2 3">
    <name type="scientific">Advenella mandrilli</name>
    <dbReference type="NCBI Taxonomy" id="2800330"/>
    <lineage>
        <taxon>Bacteria</taxon>
        <taxon>Pseudomonadati</taxon>
        <taxon>Pseudomonadota</taxon>
        <taxon>Betaproteobacteria</taxon>
        <taxon>Burkholderiales</taxon>
        <taxon>Alcaligenaceae</taxon>
    </lineage>
</organism>
<dbReference type="RefSeq" id="WP_200234617.1">
    <property type="nucleotide sequence ID" value="NZ_JAENGP010000004.1"/>
</dbReference>
<sequence length="137" mass="14265">MNRVLKNILLMACVALVGCASSGVKISDEKIATLQDGKTTKTEVLASFGQPTSQHRNSDGTSTLIYSHSQTQARAITFVPIVGAFAGGADTTFGSVVLNFDKSGVLSSYSTSSDQHGVATGIAAGSVEQTQQPRQQN</sequence>
<reference evidence="2 3" key="1">
    <citation type="submission" date="2020-12" db="EMBL/GenBank/DDBJ databases">
        <authorList>
            <person name="Lu T."/>
            <person name="Wang Q."/>
            <person name="Han X."/>
        </authorList>
    </citation>
    <scope>NUCLEOTIDE SEQUENCE [LARGE SCALE GENOMIC DNA]</scope>
    <source>
        <strain evidence="2 3">WQ 585</strain>
    </source>
</reference>
<evidence type="ECO:0000256" key="1">
    <source>
        <dbReference type="SAM" id="SignalP"/>
    </source>
</evidence>
<keyword evidence="3" id="KW-1185">Reference proteome</keyword>
<feature type="chain" id="PRO_5047131796" description="Lipoprotein" evidence="1">
    <location>
        <begin position="23"/>
        <end position="137"/>
    </location>
</feature>
<comment type="caution">
    <text evidence="2">The sequence shown here is derived from an EMBL/GenBank/DDBJ whole genome shotgun (WGS) entry which is preliminary data.</text>
</comment>